<proteinExistence type="predicted"/>
<feature type="domain" description="Protein kinase" evidence="1">
    <location>
        <begin position="1"/>
        <end position="124"/>
    </location>
</feature>
<dbReference type="InterPro" id="IPR011009">
    <property type="entry name" value="Kinase-like_dom_sf"/>
</dbReference>
<dbReference type="Gramene" id="GBG76225">
    <property type="protein sequence ID" value="GBG76225"/>
    <property type="gene ID" value="CBR_g21973"/>
</dbReference>
<dbReference type="PROSITE" id="PS50011">
    <property type="entry name" value="PROTEIN_KINASE_DOM"/>
    <property type="match status" value="1"/>
</dbReference>
<reference evidence="2 3" key="1">
    <citation type="journal article" date="2018" name="Cell">
        <title>The Chara Genome: Secondary Complexity and Implications for Plant Terrestrialization.</title>
        <authorList>
            <person name="Nishiyama T."/>
            <person name="Sakayama H."/>
            <person name="Vries J.D."/>
            <person name="Buschmann H."/>
            <person name="Saint-Marcoux D."/>
            <person name="Ullrich K.K."/>
            <person name="Haas F.B."/>
            <person name="Vanderstraeten L."/>
            <person name="Becker D."/>
            <person name="Lang D."/>
            <person name="Vosolsobe S."/>
            <person name="Rombauts S."/>
            <person name="Wilhelmsson P.K.I."/>
            <person name="Janitza P."/>
            <person name="Kern R."/>
            <person name="Heyl A."/>
            <person name="Rumpler F."/>
            <person name="Villalobos L.I.A.C."/>
            <person name="Clay J.M."/>
            <person name="Skokan R."/>
            <person name="Toyoda A."/>
            <person name="Suzuki Y."/>
            <person name="Kagoshima H."/>
            <person name="Schijlen E."/>
            <person name="Tajeshwar N."/>
            <person name="Catarino B."/>
            <person name="Hetherington A.J."/>
            <person name="Saltykova A."/>
            <person name="Bonnot C."/>
            <person name="Breuninger H."/>
            <person name="Symeonidi A."/>
            <person name="Radhakrishnan G.V."/>
            <person name="Van Nieuwerburgh F."/>
            <person name="Deforce D."/>
            <person name="Chang C."/>
            <person name="Karol K.G."/>
            <person name="Hedrich R."/>
            <person name="Ulvskov P."/>
            <person name="Glockner G."/>
            <person name="Delwiche C.F."/>
            <person name="Petrasek J."/>
            <person name="Van de Peer Y."/>
            <person name="Friml J."/>
            <person name="Beilby M."/>
            <person name="Dolan L."/>
            <person name="Kohara Y."/>
            <person name="Sugano S."/>
            <person name="Fujiyama A."/>
            <person name="Delaux P.-M."/>
            <person name="Quint M."/>
            <person name="TheiBen G."/>
            <person name="Hagemann M."/>
            <person name="Harholt J."/>
            <person name="Dunand C."/>
            <person name="Zachgo S."/>
            <person name="Langdale J."/>
            <person name="Maumus F."/>
            <person name="Straeten D.V.D."/>
            <person name="Gould S.B."/>
            <person name="Rensing S.A."/>
        </authorList>
    </citation>
    <scope>NUCLEOTIDE SEQUENCE [LARGE SCALE GENOMIC DNA]</scope>
    <source>
        <strain evidence="2 3">S276</strain>
    </source>
</reference>
<dbReference type="EMBL" id="BFEA01000240">
    <property type="protein sequence ID" value="GBG76225.1"/>
    <property type="molecule type" value="Genomic_DNA"/>
</dbReference>
<dbReference type="Proteomes" id="UP000265515">
    <property type="component" value="Unassembled WGS sequence"/>
</dbReference>
<dbReference type="OrthoDB" id="4062651at2759"/>
<evidence type="ECO:0000313" key="2">
    <source>
        <dbReference type="EMBL" id="GBG76225.1"/>
    </source>
</evidence>
<evidence type="ECO:0000313" key="3">
    <source>
        <dbReference type="Proteomes" id="UP000265515"/>
    </source>
</evidence>
<sequence length="139" mass="15534">MNVRGTRGYLDPEYNALHRLTEKSDTFSVGVVFLELISGKPPLFPTKTNAEMALPEWARAHLQKNQVNAIIDSNLPAGSYSMDSLCPFAHIAMRCCEPYGAHRPELSELLATLTKANKCQAEWAKSHRGQGPSRRVPRR</sequence>
<dbReference type="InterPro" id="IPR000719">
    <property type="entry name" value="Prot_kinase_dom"/>
</dbReference>
<dbReference type="SUPFAM" id="SSF56112">
    <property type="entry name" value="Protein kinase-like (PK-like)"/>
    <property type="match status" value="1"/>
</dbReference>
<gene>
    <name evidence="2" type="ORF">CBR_g21973</name>
</gene>
<dbReference type="OMA" id="STNHIAY"/>
<dbReference type="PANTHER" id="PTHR46146">
    <property type="entry name" value="SERINE/THREONINE-PROTEIN KINASE-LIKE PROTEIN CCR4"/>
    <property type="match status" value="1"/>
</dbReference>
<protein>
    <recommendedName>
        <fullName evidence="1">Protein kinase domain-containing protein</fullName>
    </recommendedName>
</protein>
<dbReference type="AlphaFoldDB" id="A0A388L1P2"/>
<organism evidence="2 3">
    <name type="scientific">Chara braunii</name>
    <name type="common">Braun's stonewort</name>
    <dbReference type="NCBI Taxonomy" id="69332"/>
    <lineage>
        <taxon>Eukaryota</taxon>
        <taxon>Viridiplantae</taxon>
        <taxon>Streptophyta</taxon>
        <taxon>Charophyceae</taxon>
        <taxon>Charales</taxon>
        <taxon>Characeae</taxon>
        <taxon>Chara</taxon>
    </lineage>
</organism>
<comment type="caution">
    <text evidence="2">The sequence shown here is derived from an EMBL/GenBank/DDBJ whole genome shotgun (WGS) entry which is preliminary data.</text>
</comment>
<dbReference type="GO" id="GO:0005524">
    <property type="term" value="F:ATP binding"/>
    <property type="evidence" value="ECO:0007669"/>
    <property type="project" value="InterPro"/>
</dbReference>
<evidence type="ECO:0000259" key="1">
    <source>
        <dbReference type="PROSITE" id="PS50011"/>
    </source>
</evidence>
<dbReference type="GO" id="GO:0004672">
    <property type="term" value="F:protein kinase activity"/>
    <property type="evidence" value="ECO:0007669"/>
    <property type="project" value="InterPro"/>
</dbReference>
<keyword evidence="3" id="KW-1185">Reference proteome</keyword>
<accession>A0A388L1P2</accession>
<dbReference type="Gene3D" id="1.10.510.10">
    <property type="entry name" value="Transferase(Phosphotransferase) domain 1"/>
    <property type="match status" value="1"/>
</dbReference>
<dbReference type="PANTHER" id="PTHR46146:SF3">
    <property type="entry name" value="SERINE_THREONINE-PROTEIN KINASE-LIKE PROTEIN CCR3-RELATED"/>
    <property type="match status" value="1"/>
</dbReference>
<name>A0A388L1P2_CHABU</name>